<dbReference type="OrthoDB" id="4035795at2759"/>
<organism evidence="1 2">
    <name type="scientific">Lachancea dasiensis</name>
    <dbReference type="NCBI Taxonomy" id="1072105"/>
    <lineage>
        <taxon>Eukaryota</taxon>
        <taxon>Fungi</taxon>
        <taxon>Dikarya</taxon>
        <taxon>Ascomycota</taxon>
        <taxon>Saccharomycotina</taxon>
        <taxon>Saccharomycetes</taxon>
        <taxon>Saccharomycetales</taxon>
        <taxon>Saccharomycetaceae</taxon>
        <taxon>Lachancea</taxon>
    </lineage>
</organism>
<dbReference type="STRING" id="1266660.A0A1G4IQ10"/>
<keyword evidence="2" id="KW-1185">Reference proteome</keyword>
<dbReference type="AlphaFoldDB" id="A0A1G4IQ10"/>
<protein>
    <submittedName>
        <fullName evidence="1">LADA_0A08064g1_1</fullName>
    </submittedName>
</protein>
<dbReference type="EMBL" id="LT598460">
    <property type="protein sequence ID" value="SCU78847.1"/>
    <property type="molecule type" value="Genomic_DNA"/>
</dbReference>
<evidence type="ECO:0000313" key="1">
    <source>
        <dbReference type="EMBL" id="SCU78847.1"/>
    </source>
</evidence>
<proteinExistence type="predicted"/>
<evidence type="ECO:0000313" key="2">
    <source>
        <dbReference type="Proteomes" id="UP000190274"/>
    </source>
</evidence>
<reference evidence="1 2" key="1">
    <citation type="submission" date="2016-03" db="EMBL/GenBank/DDBJ databases">
        <authorList>
            <person name="Devillers H."/>
        </authorList>
    </citation>
    <scope>NUCLEOTIDE SEQUENCE [LARGE SCALE GENOMIC DNA]</scope>
    <source>
        <strain evidence="1">CBS 10888</strain>
    </source>
</reference>
<accession>A0A1G4IQ10</accession>
<dbReference type="CDD" id="cd22646">
    <property type="entry name" value="MCM22_CTD"/>
    <property type="match status" value="1"/>
</dbReference>
<gene>
    <name evidence="1" type="ORF">LADA_0A08064G</name>
</gene>
<sequence>MDDEGQLAIYKRSLIREIENKEYFLQQTTELLAELREREPDSGSNEEPKLWEEFLKRPMFFPDRSDPVGVSLAFCENRNRLNLNRQFLESNESQSLTMLQQVLEIQESLNQGLATLLELLSARLTGEMRHQRASNDENDARPEITDSIETQNNKLWDILNLLVGRFVAVDLCPPDADPQAIASEMRATLTHMIKKSGVVYMKNFQGPSSGLYRLLLKAKLVSTSEDGATVKLQDFSEEF</sequence>
<dbReference type="Proteomes" id="UP000190274">
    <property type="component" value="Chromosome A"/>
</dbReference>
<name>A0A1G4IQ10_9SACH</name>